<feature type="region of interest" description="Disordered" evidence="1">
    <location>
        <begin position="1"/>
        <end position="33"/>
    </location>
</feature>
<reference evidence="2" key="1">
    <citation type="submission" date="2021-06" db="EMBL/GenBank/DDBJ databases">
        <authorList>
            <person name="Kallberg Y."/>
            <person name="Tangrot J."/>
            <person name="Rosling A."/>
        </authorList>
    </citation>
    <scope>NUCLEOTIDE SEQUENCE</scope>
    <source>
        <strain evidence="2">MA453B</strain>
    </source>
</reference>
<feature type="compositionally biased region" description="Low complexity" evidence="1">
    <location>
        <begin position="1"/>
        <end position="20"/>
    </location>
</feature>
<protein>
    <submittedName>
        <fullName evidence="2">15878_t:CDS:1</fullName>
    </submittedName>
</protein>
<dbReference type="AlphaFoldDB" id="A0A9N9DMG0"/>
<feature type="non-terminal residue" evidence="2">
    <location>
        <position position="1"/>
    </location>
</feature>
<evidence type="ECO:0000313" key="2">
    <source>
        <dbReference type="EMBL" id="CAG8644610.1"/>
    </source>
</evidence>
<proteinExistence type="predicted"/>
<sequence>MDYSLTTPTPTTLTTQSQQSGQNTIPPENNKPIRAPVPIPARLSGPENTLTTELNPLMADNLALLPDSTANSYQDLPMDTHSNTTIESLPKRSYATALTVLKDLATQCTDEFDKLKWHNDYIISAFENITKLQEFFSYFNLCLRLSSKPLPSSPCGIIDNI</sequence>
<dbReference type="EMBL" id="CAJVPY010005509">
    <property type="protein sequence ID" value="CAG8644610.1"/>
    <property type="molecule type" value="Genomic_DNA"/>
</dbReference>
<evidence type="ECO:0000313" key="3">
    <source>
        <dbReference type="Proteomes" id="UP000789405"/>
    </source>
</evidence>
<organism evidence="2 3">
    <name type="scientific">Dentiscutata erythropus</name>
    <dbReference type="NCBI Taxonomy" id="1348616"/>
    <lineage>
        <taxon>Eukaryota</taxon>
        <taxon>Fungi</taxon>
        <taxon>Fungi incertae sedis</taxon>
        <taxon>Mucoromycota</taxon>
        <taxon>Glomeromycotina</taxon>
        <taxon>Glomeromycetes</taxon>
        <taxon>Diversisporales</taxon>
        <taxon>Gigasporaceae</taxon>
        <taxon>Dentiscutata</taxon>
    </lineage>
</organism>
<comment type="caution">
    <text evidence="2">The sequence shown here is derived from an EMBL/GenBank/DDBJ whole genome shotgun (WGS) entry which is preliminary data.</text>
</comment>
<name>A0A9N9DMG0_9GLOM</name>
<keyword evidence="3" id="KW-1185">Reference proteome</keyword>
<gene>
    <name evidence="2" type="ORF">DERYTH_LOCUS9845</name>
</gene>
<accession>A0A9N9DMG0</accession>
<dbReference type="Proteomes" id="UP000789405">
    <property type="component" value="Unassembled WGS sequence"/>
</dbReference>
<evidence type="ECO:0000256" key="1">
    <source>
        <dbReference type="SAM" id="MobiDB-lite"/>
    </source>
</evidence>